<feature type="domain" description="FAD-binding FR-type" evidence="14">
    <location>
        <begin position="203"/>
        <end position="304"/>
    </location>
</feature>
<dbReference type="InterPro" id="IPR017938">
    <property type="entry name" value="Riboflavin_synthase-like_b-brl"/>
</dbReference>
<dbReference type="Pfam" id="PF00175">
    <property type="entry name" value="NAD_binding_1"/>
    <property type="match status" value="1"/>
</dbReference>
<evidence type="ECO:0000256" key="7">
    <source>
        <dbReference type="ARBA" id="ARBA00022827"/>
    </source>
</evidence>
<keyword evidence="5" id="KW-0001">2Fe-2S</keyword>
<keyword evidence="6" id="KW-0479">Metal-binding</keyword>
<sequence length="439" mass="48812">MPVWFLFLFYVAISLLPLGLAWSQGLPPRPILDEIASGAGLLAMSVLLAEFLLLSRYRVVARKAGTDIVMRMHQLLARAAAILALIHPFLYTARRQTAPDWDVSRQYFVTNEFWAIWPGALAWVLLPTLVLLAIGRSKMDFKYETWRLTHGLGSVLIAGFGVLHTVRAGRYSADPVLSTVWWVLLGIALLALVNTYLLRPFWRSLRPWKVTAVEPVGTRTWEVSVTPEGDHKLAYEAGQFAWLNIGHSPFSLAENPFSISSAPANGPEVRFIIKELGDTTNKIGQVQPGTRAYLDAPHGHLTIKGRKAKGVALIAGGVGIAPMMGILRELHRTGDTRPTTLIYTNRSRDQIARPNELEQLSAEHGTKIIHSLSEPDKDWTGEVGFITPALLQREFGDDSHRDWIYVLCGPPAMLEVVEEALINLGIPSSRIISERFSYD</sequence>
<dbReference type="SUPFAM" id="SSF52343">
    <property type="entry name" value="Ferredoxin reductase-like, C-terminal NADP-linked domain"/>
    <property type="match status" value="1"/>
</dbReference>
<comment type="caution">
    <text evidence="15">The sequence shown here is derived from an EMBL/GenBank/DDBJ whole genome shotgun (WGS) entry which is preliminary data.</text>
</comment>
<evidence type="ECO:0000256" key="5">
    <source>
        <dbReference type="ARBA" id="ARBA00022714"/>
    </source>
</evidence>
<evidence type="ECO:0000313" key="15">
    <source>
        <dbReference type="EMBL" id="GGE49220.1"/>
    </source>
</evidence>
<evidence type="ECO:0000256" key="2">
    <source>
        <dbReference type="ARBA" id="ARBA00004141"/>
    </source>
</evidence>
<dbReference type="PANTHER" id="PTHR47354">
    <property type="entry name" value="NADH OXIDOREDUCTASE HCR"/>
    <property type="match status" value="1"/>
</dbReference>
<dbReference type="GO" id="GO:0050660">
    <property type="term" value="F:flavin adenine dinucleotide binding"/>
    <property type="evidence" value="ECO:0007669"/>
    <property type="project" value="TreeGrafter"/>
</dbReference>
<evidence type="ECO:0000256" key="9">
    <source>
        <dbReference type="ARBA" id="ARBA00023002"/>
    </source>
</evidence>
<keyword evidence="9" id="KW-0560">Oxidoreductase</keyword>
<dbReference type="AlphaFoldDB" id="A0A917AG24"/>
<dbReference type="GO" id="GO:0046872">
    <property type="term" value="F:metal ion binding"/>
    <property type="evidence" value="ECO:0007669"/>
    <property type="project" value="UniProtKB-KW"/>
</dbReference>
<dbReference type="InterPro" id="IPR013130">
    <property type="entry name" value="Fe3_Rdtase_TM_dom"/>
</dbReference>
<proteinExistence type="predicted"/>
<dbReference type="Gene3D" id="3.40.50.80">
    <property type="entry name" value="Nucleotide-binding domain of ferredoxin-NADP reductase (FNR) module"/>
    <property type="match status" value="1"/>
</dbReference>
<gene>
    <name evidence="15" type="ORF">GCM10011517_16330</name>
</gene>
<evidence type="ECO:0000256" key="12">
    <source>
        <dbReference type="ARBA" id="ARBA00023136"/>
    </source>
</evidence>
<evidence type="ECO:0000313" key="16">
    <source>
        <dbReference type="Proteomes" id="UP000606730"/>
    </source>
</evidence>
<dbReference type="Proteomes" id="UP000606730">
    <property type="component" value="Unassembled WGS sequence"/>
</dbReference>
<name>A0A917AG24_9RHOB</name>
<reference evidence="15" key="2">
    <citation type="submission" date="2020-09" db="EMBL/GenBank/DDBJ databases">
        <authorList>
            <person name="Sun Q."/>
            <person name="Zhou Y."/>
        </authorList>
    </citation>
    <scope>NUCLEOTIDE SEQUENCE</scope>
    <source>
        <strain evidence="15">CGMCC 1.16012</strain>
    </source>
</reference>
<protein>
    <submittedName>
        <fullName evidence="15">Ferric reductase</fullName>
    </submittedName>
</protein>
<evidence type="ECO:0000256" key="6">
    <source>
        <dbReference type="ARBA" id="ARBA00022723"/>
    </source>
</evidence>
<comment type="subcellular location">
    <subcellularLocation>
        <location evidence="2">Membrane</location>
        <topology evidence="2">Multi-pass membrane protein</topology>
    </subcellularLocation>
</comment>
<dbReference type="RefSeq" id="WP_095595158.1">
    <property type="nucleotide sequence ID" value="NZ_BMKN01000002.1"/>
</dbReference>
<dbReference type="CDD" id="cd06198">
    <property type="entry name" value="FNR_like_3"/>
    <property type="match status" value="1"/>
</dbReference>
<keyword evidence="10" id="KW-0408">Iron</keyword>
<keyword evidence="7" id="KW-0274">FAD</keyword>
<dbReference type="InterPro" id="IPR001433">
    <property type="entry name" value="OxRdtase_FAD/NAD-bd"/>
</dbReference>
<dbReference type="Pfam" id="PF01794">
    <property type="entry name" value="Ferric_reduct"/>
    <property type="match status" value="1"/>
</dbReference>
<evidence type="ECO:0000256" key="10">
    <source>
        <dbReference type="ARBA" id="ARBA00023004"/>
    </source>
</evidence>
<feature type="transmembrane region" description="Helical" evidence="13">
    <location>
        <begin position="113"/>
        <end position="134"/>
    </location>
</feature>
<dbReference type="Gene3D" id="2.40.30.10">
    <property type="entry name" value="Translation factors"/>
    <property type="match status" value="1"/>
</dbReference>
<keyword evidence="16" id="KW-1185">Reference proteome</keyword>
<feature type="transmembrane region" description="Helical" evidence="13">
    <location>
        <begin position="179"/>
        <end position="198"/>
    </location>
</feature>
<dbReference type="GO" id="GO:0016020">
    <property type="term" value="C:membrane"/>
    <property type="evidence" value="ECO:0007669"/>
    <property type="project" value="UniProtKB-SubCell"/>
</dbReference>
<feature type="transmembrane region" description="Helical" evidence="13">
    <location>
        <begin position="310"/>
        <end position="327"/>
    </location>
</feature>
<dbReference type="InterPro" id="IPR017927">
    <property type="entry name" value="FAD-bd_FR_type"/>
</dbReference>
<evidence type="ECO:0000259" key="14">
    <source>
        <dbReference type="PROSITE" id="PS51384"/>
    </source>
</evidence>
<feature type="transmembrane region" description="Helical" evidence="13">
    <location>
        <begin position="146"/>
        <end position="167"/>
    </location>
</feature>
<keyword evidence="8 13" id="KW-1133">Transmembrane helix</keyword>
<evidence type="ECO:0000256" key="8">
    <source>
        <dbReference type="ARBA" id="ARBA00022989"/>
    </source>
</evidence>
<keyword evidence="3" id="KW-0285">Flavoprotein</keyword>
<dbReference type="InterPro" id="IPR050415">
    <property type="entry name" value="MRET"/>
</dbReference>
<evidence type="ECO:0000256" key="4">
    <source>
        <dbReference type="ARBA" id="ARBA00022692"/>
    </source>
</evidence>
<keyword evidence="4 13" id="KW-0812">Transmembrane</keyword>
<dbReference type="PANTHER" id="PTHR47354:SF8">
    <property type="entry name" value="1,2-PHENYLACETYL-COA EPOXIDASE, SUBUNIT E"/>
    <property type="match status" value="1"/>
</dbReference>
<comment type="cofactor">
    <cofactor evidence="1">
        <name>FAD</name>
        <dbReference type="ChEBI" id="CHEBI:57692"/>
    </cofactor>
</comment>
<evidence type="ECO:0000256" key="11">
    <source>
        <dbReference type="ARBA" id="ARBA00023014"/>
    </source>
</evidence>
<dbReference type="Pfam" id="PF08022">
    <property type="entry name" value="FAD_binding_8"/>
    <property type="match status" value="1"/>
</dbReference>
<organism evidence="15 16">
    <name type="scientific">Actibacterium pelagium</name>
    <dbReference type="NCBI Taxonomy" id="2029103"/>
    <lineage>
        <taxon>Bacteria</taxon>
        <taxon>Pseudomonadati</taxon>
        <taxon>Pseudomonadota</taxon>
        <taxon>Alphaproteobacteria</taxon>
        <taxon>Rhodobacterales</taxon>
        <taxon>Roseobacteraceae</taxon>
        <taxon>Actibacterium</taxon>
    </lineage>
</organism>
<dbReference type="GO" id="GO:0016491">
    <property type="term" value="F:oxidoreductase activity"/>
    <property type="evidence" value="ECO:0007669"/>
    <property type="project" value="UniProtKB-KW"/>
</dbReference>
<feature type="transmembrane region" description="Helical" evidence="13">
    <location>
        <begin position="75"/>
        <end position="93"/>
    </location>
</feature>
<accession>A0A917AG24</accession>
<dbReference type="InterPro" id="IPR013112">
    <property type="entry name" value="FAD-bd_8"/>
</dbReference>
<dbReference type="GO" id="GO:0051537">
    <property type="term" value="F:2 iron, 2 sulfur cluster binding"/>
    <property type="evidence" value="ECO:0007669"/>
    <property type="project" value="UniProtKB-KW"/>
</dbReference>
<dbReference type="PROSITE" id="PS51384">
    <property type="entry name" value="FAD_FR"/>
    <property type="match status" value="1"/>
</dbReference>
<dbReference type="PRINTS" id="PR00410">
    <property type="entry name" value="PHEHYDRXLASE"/>
</dbReference>
<feature type="transmembrane region" description="Helical" evidence="13">
    <location>
        <begin position="31"/>
        <end position="54"/>
    </location>
</feature>
<evidence type="ECO:0000256" key="1">
    <source>
        <dbReference type="ARBA" id="ARBA00001974"/>
    </source>
</evidence>
<keyword evidence="11" id="KW-0411">Iron-sulfur</keyword>
<evidence type="ECO:0000256" key="3">
    <source>
        <dbReference type="ARBA" id="ARBA00022630"/>
    </source>
</evidence>
<reference evidence="15" key="1">
    <citation type="journal article" date="2014" name="Int. J. Syst. Evol. Microbiol.">
        <title>Complete genome sequence of Corynebacterium casei LMG S-19264T (=DSM 44701T), isolated from a smear-ripened cheese.</title>
        <authorList>
            <consortium name="US DOE Joint Genome Institute (JGI-PGF)"/>
            <person name="Walter F."/>
            <person name="Albersmeier A."/>
            <person name="Kalinowski J."/>
            <person name="Ruckert C."/>
        </authorList>
    </citation>
    <scope>NUCLEOTIDE SEQUENCE</scope>
    <source>
        <strain evidence="15">CGMCC 1.16012</strain>
    </source>
</reference>
<evidence type="ECO:0000256" key="13">
    <source>
        <dbReference type="SAM" id="Phobius"/>
    </source>
</evidence>
<dbReference type="OrthoDB" id="9792185at2"/>
<dbReference type="EMBL" id="BMKN01000002">
    <property type="protein sequence ID" value="GGE49220.1"/>
    <property type="molecule type" value="Genomic_DNA"/>
</dbReference>
<keyword evidence="12 13" id="KW-0472">Membrane</keyword>
<dbReference type="InterPro" id="IPR039261">
    <property type="entry name" value="FNR_nucleotide-bd"/>
</dbReference>
<dbReference type="SUPFAM" id="SSF63380">
    <property type="entry name" value="Riboflavin synthase domain-like"/>
    <property type="match status" value="1"/>
</dbReference>